<dbReference type="InterPro" id="IPR035940">
    <property type="entry name" value="CAP_sf"/>
</dbReference>
<dbReference type="EMBL" id="KE124872">
    <property type="protein sequence ID" value="EPB76222.1"/>
    <property type="molecule type" value="Genomic_DNA"/>
</dbReference>
<keyword evidence="3" id="KW-1185">Reference proteome</keyword>
<feature type="domain" description="SCP" evidence="1">
    <location>
        <begin position="66"/>
        <end position="215"/>
    </location>
</feature>
<dbReference type="CDD" id="cd05380">
    <property type="entry name" value="CAP_euk"/>
    <property type="match status" value="1"/>
</dbReference>
<reference evidence="2 3" key="1">
    <citation type="submission" date="2013-05" db="EMBL/GenBank/DDBJ databases">
        <title>Draft genome of the parasitic nematode Anyclostoma ceylanicum.</title>
        <authorList>
            <person name="Mitreva M."/>
        </authorList>
    </citation>
    <scope>NUCLEOTIDE SEQUENCE [LARGE SCALE GENOMIC DNA]</scope>
</reference>
<gene>
    <name evidence="2" type="ORF">ANCCEY_04700</name>
</gene>
<accession>A0A0D6M8L1</accession>
<dbReference type="AlphaFoldDB" id="A0A0D6M8L1"/>
<dbReference type="SMART" id="SM00198">
    <property type="entry name" value="SCP"/>
    <property type="match status" value="1"/>
</dbReference>
<protein>
    <submittedName>
        <fullName evidence="2">SCP-like protein</fullName>
    </submittedName>
</protein>
<evidence type="ECO:0000313" key="3">
    <source>
        <dbReference type="Proteomes" id="UP000054495"/>
    </source>
</evidence>
<proteinExistence type="predicted"/>
<dbReference type="InterPro" id="IPR014044">
    <property type="entry name" value="CAP_dom"/>
</dbReference>
<organism evidence="2 3">
    <name type="scientific">Ancylostoma ceylanicum</name>
    <dbReference type="NCBI Taxonomy" id="53326"/>
    <lineage>
        <taxon>Eukaryota</taxon>
        <taxon>Metazoa</taxon>
        <taxon>Ecdysozoa</taxon>
        <taxon>Nematoda</taxon>
        <taxon>Chromadorea</taxon>
        <taxon>Rhabditida</taxon>
        <taxon>Rhabditina</taxon>
        <taxon>Rhabditomorpha</taxon>
        <taxon>Strongyloidea</taxon>
        <taxon>Ancylostomatidae</taxon>
        <taxon>Ancylostomatinae</taxon>
        <taxon>Ancylostoma</taxon>
    </lineage>
</organism>
<dbReference type="SUPFAM" id="SSF55797">
    <property type="entry name" value="PR-1-like"/>
    <property type="match status" value="1"/>
</dbReference>
<dbReference type="Pfam" id="PF00188">
    <property type="entry name" value="CAP"/>
    <property type="match status" value="1"/>
</dbReference>
<dbReference type="Gene3D" id="3.40.33.10">
    <property type="entry name" value="CAP"/>
    <property type="match status" value="2"/>
</dbReference>
<sequence>MFLLTTVTELIAVRLSVRVPLWSVFEKGECNAWDANIKTLLVIVVALLNGADTTAFGCENTLITDKWREMILTFNNEKREIVAMGKQADKSGKYLPEAKEMYKLEWDCNIEMIAHEALTNCTTIPESGLEVNGVGLDFREGIISEKKDFDVLTETKQLLNAWYNEVKQNDIPDPVKWNAAYHNFAIFIRDDAKGMACTYTTACGGGTKMLCVYRTPRLLATGWARNKQTVYAPIAAKMKFVTYDEQGLGQEANNKSSDCRAKIGDPSPGRAMNIEEIGDYNMLLQDALEMAITKWWRQVETEGIPTDLKYTEAMANAGKITKFVNRLETLLKPSFNSTVRFTGSETRSKYCQILNKTPPRS</sequence>
<name>A0A0D6M8L1_9BILA</name>
<evidence type="ECO:0000313" key="2">
    <source>
        <dbReference type="EMBL" id="EPB76222.1"/>
    </source>
</evidence>
<evidence type="ECO:0000259" key="1">
    <source>
        <dbReference type="SMART" id="SM00198"/>
    </source>
</evidence>
<dbReference type="Proteomes" id="UP000054495">
    <property type="component" value="Unassembled WGS sequence"/>
</dbReference>